<dbReference type="GO" id="GO:0008168">
    <property type="term" value="F:methyltransferase activity"/>
    <property type="evidence" value="ECO:0007669"/>
    <property type="project" value="UniProtKB-KW"/>
</dbReference>
<gene>
    <name evidence="1" type="ORF">C9I84_145</name>
</gene>
<protein>
    <submittedName>
        <fullName evidence="1">Ribosomal RNA small subunit methyltransferase H</fullName>
    </submittedName>
</protein>
<dbReference type="KEGG" id="vfg:C9I84_145"/>
<name>A0A346E0M7_9PROT</name>
<organism evidence="1 2">
    <name type="scientific">Candidatus Vidania fulgoroideorum</name>
    <dbReference type="NCBI Taxonomy" id="881286"/>
    <lineage>
        <taxon>Bacteria</taxon>
        <taxon>Pseudomonadati</taxon>
        <taxon>Pseudomonadota</taxon>
        <taxon>Betaproteobacteria</taxon>
        <taxon>Candidatus Vidania</taxon>
    </lineage>
</organism>
<reference evidence="1 2" key="1">
    <citation type="submission" date="2018-03" db="EMBL/GenBank/DDBJ databases">
        <title>A parallel universe: an anciently diverged bacterial symbiosis in a Hawaiian planthopper (Hemiptera: Cixiidae) reveals rearranged nutritional responsibilities.</title>
        <authorList>
            <person name="Bennett G."/>
            <person name="Mao M."/>
        </authorList>
    </citation>
    <scope>NUCLEOTIDE SEQUENCE [LARGE SCALE GENOMIC DNA]</scope>
    <source>
        <strain evidence="1 2">OLIH</strain>
    </source>
</reference>
<sequence length="172" mass="20526">MRHIPSMFFKTLKRIEKNVIDCTFGLGNYFFLNKLKKKIFFSFEKDILYHNFSKKNSKKKNFKNLNKIIKIKNKKKIDILCDLGSSINQNKKKSINFERKIQSFLIKSLKTLKGNGKIIILCFNYNEYKNVTFFKKTFSIFLKKVTYYKTKEENIKKNQCSKCAKLIVLKTK</sequence>
<dbReference type="InterPro" id="IPR029063">
    <property type="entry name" value="SAM-dependent_MTases_sf"/>
</dbReference>
<proteinExistence type="predicted"/>
<keyword evidence="2" id="KW-1185">Reference proteome</keyword>
<dbReference type="EMBL" id="CP028360">
    <property type="protein sequence ID" value="AXN02532.1"/>
    <property type="molecule type" value="Genomic_DNA"/>
</dbReference>
<dbReference type="GO" id="GO:0032259">
    <property type="term" value="P:methylation"/>
    <property type="evidence" value="ECO:0007669"/>
    <property type="project" value="UniProtKB-KW"/>
</dbReference>
<keyword evidence="1" id="KW-0808">Transferase</keyword>
<dbReference type="SUPFAM" id="SSF53335">
    <property type="entry name" value="S-adenosyl-L-methionine-dependent methyltransferases"/>
    <property type="match status" value="1"/>
</dbReference>
<dbReference type="Proteomes" id="UP000257084">
    <property type="component" value="Chromosome"/>
</dbReference>
<evidence type="ECO:0000313" key="1">
    <source>
        <dbReference type="EMBL" id="AXN02532.1"/>
    </source>
</evidence>
<keyword evidence="1" id="KW-0489">Methyltransferase</keyword>
<dbReference type="Gene3D" id="3.40.50.150">
    <property type="entry name" value="Vaccinia Virus protein VP39"/>
    <property type="match status" value="1"/>
</dbReference>
<accession>A0A346E0M7</accession>
<dbReference type="AlphaFoldDB" id="A0A346E0M7"/>
<evidence type="ECO:0000313" key="2">
    <source>
        <dbReference type="Proteomes" id="UP000257084"/>
    </source>
</evidence>